<dbReference type="InterPro" id="IPR036864">
    <property type="entry name" value="Zn2-C6_fun-type_DNA-bd_sf"/>
</dbReference>
<evidence type="ECO:0000313" key="12">
    <source>
        <dbReference type="Proteomes" id="UP001140560"/>
    </source>
</evidence>
<feature type="domain" description="RING-type" evidence="10">
    <location>
        <begin position="225"/>
        <end position="267"/>
    </location>
</feature>
<organism evidence="11 12">
    <name type="scientific">Neocucurbitaria cava</name>
    <dbReference type="NCBI Taxonomy" id="798079"/>
    <lineage>
        <taxon>Eukaryota</taxon>
        <taxon>Fungi</taxon>
        <taxon>Dikarya</taxon>
        <taxon>Ascomycota</taxon>
        <taxon>Pezizomycotina</taxon>
        <taxon>Dothideomycetes</taxon>
        <taxon>Pleosporomycetidae</taxon>
        <taxon>Pleosporales</taxon>
        <taxon>Pleosporineae</taxon>
        <taxon>Cucurbitariaceae</taxon>
        <taxon>Neocucurbitaria</taxon>
    </lineage>
</organism>
<dbReference type="CDD" id="cd16454">
    <property type="entry name" value="RING-H2_PA-TM-RING"/>
    <property type="match status" value="1"/>
</dbReference>
<dbReference type="PANTHER" id="PTHR47424:SF3">
    <property type="entry name" value="REGULATORY PROTEIN GAL4"/>
    <property type="match status" value="1"/>
</dbReference>
<dbReference type="GO" id="GO:0000978">
    <property type="term" value="F:RNA polymerase II cis-regulatory region sequence-specific DNA binding"/>
    <property type="evidence" value="ECO:0007669"/>
    <property type="project" value="TreeGrafter"/>
</dbReference>
<dbReference type="GO" id="GO:0006351">
    <property type="term" value="P:DNA-templated transcription"/>
    <property type="evidence" value="ECO:0007669"/>
    <property type="project" value="InterPro"/>
</dbReference>
<feature type="region of interest" description="Disordered" evidence="7">
    <location>
        <begin position="334"/>
        <end position="413"/>
    </location>
</feature>
<evidence type="ECO:0000259" key="10">
    <source>
        <dbReference type="PROSITE" id="PS50089"/>
    </source>
</evidence>
<dbReference type="SUPFAM" id="SSF57850">
    <property type="entry name" value="RING/U-box"/>
    <property type="match status" value="1"/>
</dbReference>
<feature type="compositionally biased region" description="Low complexity" evidence="7">
    <location>
        <begin position="286"/>
        <end position="296"/>
    </location>
</feature>
<keyword evidence="5" id="KW-0539">Nucleus</keyword>
<dbReference type="InterPro" id="IPR001138">
    <property type="entry name" value="Zn2Cys6_DnaBD"/>
</dbReference>
<dbReference type="CDD" id="cd00067">
    <property type="entry name" value="GAL4"/>
    <property type="match status" value="1"/>
</dbReference>
<dbReference type="InterPro" id="IPR051127">
    <property type="entry name" value="Fungal_SecMet_Regulators"/>
</dbReference>
<feature type="region of interest" description="Disordered" evidence="7">
    <location>
        <begin position="691"/>
        <end position="710"/>
    </location>
</feature>
<evidence type="ECO:0000256" key="7">
    <source>
        <dbReference type="SAM" id="MobiDB-lite"/>
    </source>
</evidence>
<evidence type="ECO:0000256" key="3">
    <source>
        <dbReference type="ARBA" id="ARBA00023125"/>
    </source>
</evidence>
<evidence type="ECO:0000256" key="6">
    <source>
        <dbReference type="PROSITE-ProRule" id="PRU00175"/>
    </source>
</evidence>
<protein>
    <recommendedName>
        <fullName evidence="13">Zn(2)-C6 fungal-type domain-containing protein</fullName>
    </recommendedName>
</protein>
<evidence type="ECO:0000259" key="9">
    <source>
        <dbReference type="PROSITE" id="PS50048"/>
    </source>
</evidence>
<dbReference type="PROSITE" id="PS50048">
    <property type="entry name" value="ZN2_CY6_FUNGAL_2"/>
    <property type="match status" value="1"/>
</dbReference>
<dbReference type="Gene3D" id="3.30.40.10">
    <property type="entry name" value="Zinc/RING finger domain, C3HC4 (zinc finger)"/>
    <property type="match status" value="1"/>
</dbReference>
<dbReference type="SMART" id="SM00184">
    <property type="entry name" value="RING"/>
    <property type="match status" value="1"/>
</dbReference>
<dbReference type="GO" id="GO:0000981">
    <property type="term" value="F:DNA-binding transcription factor activity, RNA polymerase II-specific"/>
    <property type="evidence" value="ECO:0007669"/>
    <property type="project" value="InterPro"/>
</dbReference>
<dbReference type="Pfam" id="PF00172">
    <property type="entry name" value="Zn_clus"/>
    <property type="match status" value="1"/>
</dbReference>
<feature type="region of interest" description="Disordered" evidence="7">
    <location>
        <begin position="551"/>
        <end position="683"/>
    </location>
</feature>
<evidence type="ECO:0000256" key="4">
    <source>
        <dbReference type="ARBA" id="ARBA00023163"/>
    </source>
</evidence>
<evidence type="ECO:0000256" key="5">
    <source>
        <dbReference type="ARBA" id="ARBA00023242"/>
    </source>
</evidence>
<keyword evidence="6" id="KW-0863">Zinc-finger</keyword>
<keyword evidence="3" id="KW-0238">DNA-binding</keyword>
<dbReference type="InterPro" id="IPR013083">
    <property type="entry name" value="Znf_RING/FYVE/PHD"/>
</dbReference>
<dbReference type="Pfam" id="PF04082">
    <property type="entry name" value="Fungal_trans"/>
    <property type="match status" value="1"/>
</dbReference>
<evidence type="ECO:0000313" key="11">
    <source>
        <dbReference type="EMBL" id="KAJ4377691.1"/>
    </source>
</evidence>
<feature type="compositionally biased region" description="Low complexity" evidence="7">
    <location>
        <begin position="152"/>
        <end position="190"/>
    </location>
</feature>
<feature type="region of interest" description="Disordered" evidence="7">
    <location>
        <begin position="133"/>
        <end position="193"/>
    </location>
</feature>
<keyword evidence="12" id="KW-1185">Reference proteome</keyword>
<feature type="transmembrane region" description="Helical" evidence="8">
    <location>
        <begin position="62"/>
        <end position="88"/>
    </location>
</feature>
<dbReference type="Pfam" id="PF13639">
    <property type="entry name" value="zf-RING_2"/>
    <property type="match status" value="1"/>
</dbReference>
<dbReference type="PROSITE" id="PS50089">
    <property type="entry name" value="ZF_RING_2"/>
    <property type="match status" value="1"/>
</dbReference>
<dbReference type="AlphaFoldDB" id="A0A9W9CR93"/>
<feature type="domain" description="Zn(2)-C6 fungal-type" evidence="9">
    <location>
        <begin position="494"/>
        <end position="526"/>
    </location>
</feature>
<evidence type="ECO:0008006" key="13">
    <source>
        <dbReference type="Google" id="ProtNLM"/>
    </source>
</evidence>
<dbReference type="Proteomes" id="UP001140560">
    <property type="component" value="Unassembled WGS sequence"/>
</dbReference>
<dbReference type="SUPFAM" id="SSF57701">
    <property type="entry name" value="Zn2/Cys6 DNA-binding domain"/>
    <property type="match status" value="1"/>
</dbReference>
<keyword evidence="4" id="KW-0804">Transcription</keyword>
<keyword evidence="6" id="KW-0862">Zinc</keyword>
<feature type="compositionally biased region" description="Polar residues" evidence="7">
    <location>
        <begin position="594"/>
        <end position="617"/>
    </location>
</feature>
<name>A0A9W9CR93_9PLEO</name>
<comment type="caution">
    <text evidence="11">The sequence shown here is derived from an EMBL/GenBank/DDBJ whole genome shotgun (WGS) entry which is preliminary data.</text>
</comment>
<feature type="compositionally biased region" description="Polar residues" evidence="7">
    <location>
        <begin position="664"/>
        <end position="673"/>
    </location>
</feature>
<feature type="compositionally biased region" description="Polar residues" evidence="7">
    <location>
        <begin position="557"/>
        <end position="583"/>
    </location>
</feature>
<keyword evidence="8" id="KW-0472">Membrane</keyword>
<feature type="region of interest" description="Disordered" evidence="7">
    <location>
        <begin position="274"/>
        <end position="297"/>
    </location>
</feature>
<keyword evidence="8" id="KW-1133">Transmembrane helix</keyword>
<dbReference type="InterPro" id="IPR007219">
    <property type="entry name" value="XnlR_reg_dom"/>
</dbReference>
<keyword evidence="2" id="KW-0805">Transcription regulation</keyword>
<dbReference type="Gene3D" id="4.10.240.10">
    <property type="entry name" value="Zn(2)-C6 fungal-type DNA-binding domain"/>
    <property type="match status" value="1"/>
</dbReference>
<evidence type="ECO:0000256" key="1">
    <source>
        <dbReference type="ARBA" id="ARBA00022723"/>
    </source>
</evidence>
<gene>
    <name evidence="11" type="ORF">N0V83_000520</name>
</gene>
<proteinExistence type="predicted"/>
<feature type="region of interest" description="Disordered" evidence="7">
    <location>
        <begin position="465"/>
        <end position="487"/>
    </location>
</feature>
<reference evidence="11" key="1">
    <citation type="submission" date="2022-10" db="EMBL/GenBank/DDBJ databases">
        <title>Tapping the CABI collections for fungal endophytes: first genome assemblies for Collariella, Neodidymelliopsis, Ascochyta clinopodiicola, Didymella pomorum, Didymosphaeria variabile, Neocosmospora piperis and Neocucurbitaria cava.</title>
        <authorList>
            <person name="Hill R."/>
        </authorList>
    </citation>
    <scope>NUCLEOTIDE SEQUENCE</scope>
    <source>
        <strain evidence="11">IMI 356814</strain>
    </source>
</reference>
<accession>A0A9W9CR93</accession>
<feature type="region of interest" description="Disordered" evidence="7">
    <location>
        <begin position="727"/>
        <end position="756"/>
    </location>
</feature>
<dbReference type="OrthoDB" id="8062037at2759"/>
<dbReference type="GO" id="GO:0000435">
    <property type="term" value="P:positive regulation of transcription from RNA polymerase II promoter by galactose"/>
    <property type="evidence" value="ECO:0007669"/>
    <property type="project" value="TreeGrafter"/>
</dbReference>
<evidence type="ECO:0000256" key="8">
    <source>
        <dbReference type="SAM" id="Phobius"/>
    </source>
</evidence>
<sequence>MQDFPVLSMTNKQDSATLRAAISNLPAHVKYFVEVQGRGDDSNNNSGVQQQQSPLGPSPSTAVAMIILYSITGIITALFLVIIITGAIRAHRHPERYGPRDVLGRPRQSRARGLGRAILETIPIVKFGEKEPAKPTDVELGSTAEARDADGTNADTRAQTTQATAETGATEATATTTAAVTETPETTTKAMAEEHQEGIAPAQVLAVGAASGTSNGNPQDESLGCSICTEDFEKGQDLRVLPCDHKFHPECVDPWLLNVSGTCPLCRVDLRPVTSHDSTASEPNPDDLAPPLDPLAETSHRRRTAFRDIISLRHHPNASAEERISALRRFREQRRNQSGDVVDASADASTEDVAANSRDRRSKRMSVRLSDVFSGRTRRDRRDESPVQGESSTNGAQQPSPPGDQSQTSDANDADNNLRAWLQLPRPRKARMLVPALHAGGVVYESCRHSSHIFGCFPEAQLLPPRPSPDMDTQQQDVPGAQERPAKRTKIRLACQECRDRKIRCDGGKPCNSCMRKKLRPEQCIYSEPSAEIAPSYVKSLESRIRELEQVRGRSESVPQVSMQQDSPDFSGNSAAMQPQKTPETLVPLGMPAPQTTNQYEEMQSPETQTLSSNTFASPPPSNGLHAFGFSQQHPESFERGGLRSLPAPPGSTPKFRAQHHDSGSSGFGNQLRSGHPDHISHSDIAPEDQVASAMGAEGTPPSAKTAGSIFLGPSSAAAFMNLIRKNSQKRKQSDVDGGTPSSTTSRPSRARSSKDRELVRALMEHLVLPPRRVADEYIKSYWTHVHPFYPILHQPTFMEKYNKVWNNHDFEAPDSSETVDSLRFFFSIFNAVLALGCQHSKRTNATLYGNGSANTFFERAQQLITHESPDYASLQLVQSLVLAAQYLQGSDKINRFKQREKNADVRGGVVFSWTESSA</sequence>
<keyword evidence="8" id="KW-0812">Transmembrane</keyword>
<dbReference type="GO" id="GO:0008270">
    <property type="term" value="F:zinc ion binding"/>
    <property type="evidence" value="ECO:0007669"/>
    <property type="project" value="UniProtKB-KW"/>
</dbReference>
<dbReference type="SMART" id="SM00066">
    <property type="entry name" value="GAL4"/>
    <property type="match status" value="1"/>
</dbReference>
<dbReference type="EMBL" id="JAPEUY010000001">
    <property type="protein sequence ID" value="KAJ4377691.1"/>
    <property type="molecule type" value="Genomic_DNA"/>
</dbReference>
<dbReference type="InterPro" id="IPR001841">
    <property type="entry name" value="Znf_RING"/>
</dbReference>
<dbReference type="PANTHER" id="PTHR47424">
    <property type="entry name" value="REGULATORY PROTEIN GAL4"/>
    <property type="match status" value="1"/>
</dbReference>
<dbReference type="GO" id="GO:0005634">
    <property type="term" value="C:nucleus"/>
    <property type="evidence" value="ECO:0007669"/>
    <property type="project" value="TreeGrafter"/>
</dbReference>
<evidence type="ECO:0000256" key="2">
    <source>
        <dbReference type="ARBA" id="ARBA00023015"/>
    </source>
</evidence>
<feature type="compositionally biased region" description="Polar residues" evidence="7">
    <location>
        <begin position="388"/>
        <end position="413"/>
    </location>
</feature>
<keyword evidence="1" id="KW-0479">Metal-binding</keyword>
<dbReference type="CDD" id="cd12148">
    <property type="entry name" value="fungal_TF_MHR"/>
    <property type="match status" value="1"/>
</dbReference>